<gene>
    <name evidence="2" type="ORF">SAMN05661053_1768</name>
</gene>
<sequence length="126" mass="14950">MKRTLFLLCTFFYLCNLVACSETDSNTRYKLYPTQNMWTFLKLDTETGRIWQVHYSIKGKDTRFEEPLNTGNIAKALKKEQKIGRYALYQTQNMYNFILLDQIDGETYQVQWGLDKQSRLLIPISE</sequence>
<proteinExistence type="predicted"/>
<dbReference type="RefSeq" id="WP_109572877.1">
    <property type="nucleotide sequence ID" value="NZ_UHJL01000002.1"/>
</dbReference>
<evidence type="ECO:0000256" key="1">
    <source>
        <dbReference type="SAM" id="SignalP"/>
    </source>
</evidence>
<dbReference type="AlphaFoldDB" id="A0A380S6K8"/>
<evidence type="ECO:0008006" key="4">
    <source>
        <dbReference type="Google" id="ProtNLM"/>
    </source>
</evidence>
<name>A0A380S6K8_FIBSU</name>
<evidence type="ECO:0000313" key="2">
    <source>
        <dbReference type="EMBL" id="SUQ24368.1"/>
    </source>
</evidence>
<organism evidence="2 3">
    <name type="scientific">Fibrobacter succinogenes</name>
    <name type="common">Bacteroides succinogenes</name>
    <dbReference type="NCBI Taxonomy" id="833"/>
    <lineage>
        <taxon>Bacteria</taxon>
        <taxon>Pseudomonadati</taxon>
        <taxon>Fibrobacterota</taxon>
        <taxon>Fibrobacteria</taxon>
        <taxon>Fibrobacterales</taxon>
        <taxon>Fibrobacteraceae</taxon>
        <taxon>Fibrobacter</taxon>
    </lineage>
</organism>
<evidence type="ECO:0000313" key="3">
    <source>
        <dbReference type="Proteomes" id="UP000255423"/>
    </source>
</evidence>
<protein>
    <recommendedName>
        <fullName evidence="4">Lipoprotein</fullName>
    </recommendedName>
</protein>
<feature type="chain" id="PRO_5016615405" description="Lipoprotein" evidence="1">
    <location>
        <begin position="22"/>
        <end position="126"/>
    </location>
</feature>
<accession>A0A380S6K8</accession>
<reference evidence="2 3" key="1">
    <citation type="submission" date="2017-08" db="EMBL/GenBank/DDBJ databases">
        <authorList>
            <person name="de Groot N.N."/>
        </authorList>
    </citation>
    <scope>NUCLEOTIDE SEQUENCE [LARGE SCALE GENOMIC DNA]</scope>
    <source>
        <strain evidence="2 3">HM2</strain>
    </source>
</reference>
<feature type="signal peptide" evidence="1">
    <location>
        <begin position="1"/>
        <end position="21"/>
    </location>
</feature>
<dbReference type="EMBL" id="UHJL01000002">
    <property type="protein sequence ID" value="SUQ24368.1"/>
    <property type="molecule type" value="Genomic_DNA"/>
</dbReference>
<dbReference type="Proteomes" id="UP000255423">
    <property type="component" value="Unassembled WGS sequence"/>
</dbReference>
<keyword evidence="1" id="KW-0732">Signal</keyword>